<dbReference type="RefSeq" id="WP_057811546.1">
    <property type="nucleotide sequence ID" value="NZ_BJUD01000029.1"/>
</dbReference>
<feature type="domain" description="HTH tetR-type" evidence="3">
    <location>
        <begin position="9"/>
        <end position="69"/>
    </location>
</feature>
<protein>
    <submittedName>
        <fullName evidence="4">AcrR family transcriptional regulator</fullName>
    </submittedName>
</protein>
<dbReference type="InterPro" id="IPR001647">
    <property type="entry name" value="HTH_TetR"/>
</dbReference>
<keyword evidence="1 2" id="KW-0238">DNA-binding</keyword>
<dbReference type="Proteomes" id="UP000321429">
    <property type="component" value="Unassembled WGS sequence"/>
</dbReference>
<dbReference type="AlphaFoldDB" id="A0A510VW86"/>
<comment type="caution">
    <text evidence="4">The sequence shown here is derived from an EMBL/GenBank/DDBJ whole genome shotgun (WGS) entry which is preliminary data.</text>
</comment>
<reference evidence="4 5" key="1">
    <citation type="submission" date="2019-07" db="EMBL/GenBank/DDBJ databases">
        <title>Whole genome shotgun sequence of Lactobacillus siliginis NBRC 101315.</title>
        <authorList>
            <person name="Hosoyama A."/>
            <person name="Uohara A."/>
            <person name="Ohji S."/>
            <person name="Ichikawa N."/>
        </authorList>
    </citation>
    <scope>NUCLEOTIDE SEQUENCE [LARGE SCALE GENOMIC DNA]</scope>
    <source>
        <strain evidence="4 5">NBRC 101315</strain>
    </source>
</reference>
<dbReference type="InterPro" id="IPR009057">
    <property type="entry name" value="Homeodomain-like_sf"/>
</dbReference>
<dbReference type="PROSITE" id="PS50977">
    <property type="entry name" value="HTH_TETR_2"/>
    <property type="match status" value="1"/>
</dbReference>
<dbReference type="Pfam" id="PF00440">
    <property type="entry name" value="TetR_N"/>
    <property type="match status" value="1"/>
</dbReference>
<dbReference type="InterPro" id="IPR050624">
    <property type="entry name" value="HTH-type_Tx_Regulator"/>
</dbReference>
<dbReference type="SUPFAM" id="SSF46689">
    <property type="entry name" value="Homeodomain-like"/>
    <property type="match status" value="1"/>
</dbReference>
<dbReference type="PANTHER" id="PTHR43479">
    <property type="entry name" value="ACREF/ENVCD OPERON REPRESSOR-RELATED"/>
    <property type="match status" value="1"/>
</dbReference>
<evidence type="ECO:0000313" key="5">
    <source>
        <dbReference type="Proteomes" id="UP000321429"/>
    </source>
</evidence>
<organism evidence="4 5">
    <name type="scientific">Furfurilactobacillus siliginis</name>
    <dbReference type="NCBI Taxonomy" id="348151"/>
    <lineage>
        <taxon>Bacteria</taxon>
        <taxon>Bacillati</taxon>
        <taxon>Bacillota</taxon>
        <taxon>Bacilli</taxon>
        <taxon>Lactobacillales</taxon>
        <taxon>Lactobacillaceae</taxon>
        <taxon>Furfurilactobacillus</taxon>
    </lineage>
</organism>
<evidence type="ECO:0000313" key="4">
    <source>
        <dbReference type="EMBL" id="GEK29060.1"/>
    </source>
</evidence>
<dbReference type="GO" id="GO:0003677">
    <property type="term" value="F:DNA binding"/>
    <property type="evidence" value="ECO:0007669"/>
    <property type="project" value="UniProtKB-UniRule"/>
</dbReference>
<evidence type="ECO:0000256" key="1">
    <source>
        <dbReference type="ARBA" id="ARBA00023125"/>
    </source>
</evidence>
<name>A0A510VW86_9LACO</name>
<evidence type="ECO:0000256" key="2">
    <source>
        <dbReference type="PROSITE-ProRule" id="PRU00335"/>
    </source>
</evidence>
<accession>A0A510VW86</accession>
<dbReference type="EMBL" id="BJUD01000029">
    <property type="protein sequence ID" value="GEK29060.1"/>
    <property type="molecule type" value="Genomic_DNA"/>
</dbReference>
<sequence>MTEADFRSRRTTRRIEQALIKLLQDSPFEKITVAQLCAAATVSRSTFYAHYYDKYAIAERLVSTYQTQLENRLAQRFERGNVADVQAMIAPLFKWLMTDSVTTRTLMKLHLPDADLTASLHHELTKHFTAFMLTVYRPTTKQVPLDYLVAQYVSWVMTELDYQLQHGENAAVLAFSQQAQNELFELANIAIE</sequence>
<proteinExistence type="predicted"/>
<feature type="DNA-binding region" description="H-T-H motif" evidence="2">
    <location>
        <begin position="32"/>
        <end position="51"/>
    </location>
</feature>
<dbReference type="OrthoDB" id="9810250at2"/>
<gene>
    <name evidence="4" type="ORF">LSI01_13710</name>
</gene>
<evidence type="ECO:0000259" key="3">
    <source>
        <dbReference type="PROSITE" id="PS50977"/>
    </source>
</evidence>
<dbReference type="PANTHER" id="PTHR43479:SF7">
    <property type="entry name" value="TETR-FAMILY TRANSCRIPTIONAL REGULATOR"/>
    <property type="match status" value="1"/>
</dbReference>
<dbReference type="Gene3D" id="1.10.357.10">
    <property type="entry name" value="Tetracycline Repressor, domain 2"/>
    <property type="match status" value="1"/>
</dbReference>